<feature type="region of interest" description="Disordered" evidence="7">
    <location>
        <begin position="936"/>
        <end position="961"/>
    </location>
</feature>
<feature type="transmembrane region" description="Helical" evidence="8">
    <location>
        <begin position="824"/>
        <end position="845"/>
    </location>
</feature>
<feature type="transmembrane region" description="Helical" evidence="8">
    <location>
        <begin position="787"/>
        <end position="812"/>
    </location>
</feature>
<keyword evidence="3" id="KW-1003">Cell membrane</keyword>
<dbReference type="NCBIfam" id="TIGR00833">
    <property type="entry name" value="actII"/>
    <property type="match status" value="1"/>
</dbReference>
<feature type="transmembrane region" description="Helical" evidence="8">
    <location>
        <begin position="242"/>
        <end position="266"/>
    </location>
</feature>
<feature type="transmembrane region" description="Helical" evidence="8">
    <location>
        <begin position="321"/>
        <end position="346"/>
    </location>
</feature>
<evidence type="ECO:0000256" key="2">
    <source>
        <dbReference type="ARBA" id="ARBA00010157"/>
    </source>
</evidence>
<comment type="subcellular location">
    <subcellularLocation>
        <location evidence="1">Cell membrane</location>
        <topology evidence="1">Multi-pass membrane protein</topology>
    </subcellularLocation>
</comment>
<evidence type="ECO:0000256" key="7">
    <source>
        <dbReference type="SAM" id="MobiDB-lite"/>
    </source>
</evidence>
<dbReference type="SUPFAM" id="SSF82866">
    <property type="entry name" value="Multidrug efflux transporter AcrB transmembrane domain"/>
    <property type="match status" value="2"/>
</dbReference>
<evidence type="ECO:0000256" key="5">
    <source>
        <dbReference type="ARBA" id="ARBA00022989"/>
    </source>
</evidence>
<evidence type="ECO:0000313" key="10">
    <source>
        <dbReference type="EMBL" id="OBK89280.1"/>
    </source>
</evidence>
<dbReference type="Pfam" id="PF03176">
    <property type="entry name" value="MMPL"/>
    <property type="match status" value="2"/>
</dbReference>
<feature type="transmembrane region" description="Helical" evidence="8">
    <location>
        <begin position="295"/>
        <end position="315"/>
    </location>
</feature>
<evidence type="ECO:0000313" key="11">
    <source>
        <dbReference type="Proteomes" id="UP000093712"/>
    </source>
</evidence>
<feature type="domain" description="Membrane transport protein MMPL" evidence="9">
    <location>
        <begin position="604"/>
        <end position="933"/>
    </location>
</feature>
<dbReference type="InterPro" id="IPR004707">
    <property type="entry name" value="MmpL_fam"/>
</dbReference>
<feature type="transmembrane region" description="Helical" evidence="8">
    <location>
        <begin position="18"/>
        <end position="37"/>
    </location>
</feature>
<evidence type="ECO:0000256" key="8">
    <source>
        <dbReference type="SAM" id="Phobius"/>
    </source>
</evidence>
<dbReference type="GO" id="GO:0005886">
    <property type="term" value="C:plasma membrane"/>
    <property type="evidence" value="ECO:0007669"/>
    <property type="project" value="UniProtKB-SubCell"/>
</dbReference>
<comment type="caution">
    <text evidence="10">The sequence shown here is derived from an EMBL/GenBank/DDBJ whole genome shotgun (WGS) entry which is preliminary data.</text>
</comment>
<feature type="domain" description="Membrane transport protein MMPL" evidence="9">
    <location>
        <begin position="52"/>
        <end position="378"/>
    </location>
</feature>
<dbReference type="Proteomes" id="UP000093712">
    <property type="component" value="Unassembled WGS sequence"/>
</dbReference>
<reference evidence="10 11" key="1">
    <citation type="submission" date="2016-06" db="EMBL/GenBank/DDBJ databases">
        <authorList>
            <person name="Sutton G."/>
            <person name="Brinkac L."/>
            <person name="Sanka R."/>
            <person name="Adams M."/>
            <person name="Lau E."/>
            <person name="Garcia-Basteiro A."/>
            <person name="Lopez-Varela E."/>
            <person name="Palencia S."/>
        </authorList>
    </citation>
    <scope>NUCLEOTIDE SEQUENCE [LARGE SCALE GENOMIC DNA]</scope>
    <source>
        <strain evidence="10 11">1211594.5</strain>
    </source>
</reference>
<proteinExistence type="inferred from homology"/>
<feature type="transmembrane region" description="Helical" evidence="8">
    <location>
        <begin position="216"/>
        <end position="236"/>
    </location>
</feature>
<evidence type="ECO:0000259" key="9">
    <source>
        <dbReference type="Pfam" id="PF03176"/>
    </source>
</evidence>
<dbReference type="InterPro" id="IPR004869">
    <property type="entry name" value="MMPL_dom"/>
</dbReference>
<feature type="transmembrane region" description="Helical" evidence="8">
    <location>
        <begin position="905"/>
        <end position="925"/>
    </location>
</feature>
<organism evidence="10 11">
    <name type="scientific">Mycolicibacter heraklionensis</name>
    <dbReference type="NCBI Taxonomy" id="512402"/>
    <lineage>
        <taxon>Bacteria</taxon>
        <taxon>Bacillati</taxon>
        <taxon>Actinomycetota</taxon>
        <taxon>Actinomycetes</taxon>
        <taxon>Mycobacteriales</taxon>
        <taxon>Mycobacteriaceae</taxon>
        <taxon>Mycolicibacter</taxon>
    </lineage>
</organism>
<feature type="transmembrane region" description="Helical" evidence="8">
    <location>
        <begin position="190"/>
        <end position="209"/>
    </location>
</feature>
<evidence type="ECO:0000256" key="3">
    <source>
        <dbReference type="ARBA" id="ARBA00022475"/>
    </source>
</evidence>
<dbReference type="PANTHER" id="PTHR33406">
    <property type="entry name" value="MEMBRANE PROTEIN MJ1562-RELATED"/>
    <property type="match status" value="1"/>
</dbReference>
<comment type="similarity">
    <text evidence="2">Belongs to the resistance-nodulation-cell division (RND) (TC 2.A.6) family. MmpL subfamily.</text>
</comment>
<keyword evidence="4 8" id="KW-0812">Transmembrane</keyword>
<feature type="transmembrane region" description="Helical" evidence="8">
    <location>
        <begin position="866"/>
        <end position="893"/>
    </location>
</feature>
<gene>
    <name evidence="10" type="ORF">A5649_13720</name>
</gene>
<dbReference type="PANTHER" id="PTHR33406:SF6">
    <property type="entry name" value="MEMBRANE PROTEIN YDGH-RELATED"/>
    <property type="match status" value="1"/>
</dbReference>
<keyword evidence="6 8" id="KW-0472">Membrane</keyword>
<dbReference type="InterPro" id="IPR050545">
    <property type="entry name" value="Mycobact_MmpL"/>
</dbReference>
<protein>
    <recommendedName>
        <fullName evidence="9">Membrane transport protein MMPL domain-containing protein</fullName>
    </recommendedName>
</protein>
<dbReference type="RefSeq" id="WP_065038772.1">
    <property type="nucleotide sequence ID" value="NZ_LZME01000010.1"/>
</dbReference>
<feature type="compositionally biased region" description="Polar residues" evidence="7">
    <location>
        <begin position="943"/>
        <end position="953"/>
    </location>
</feature>
<keyword evidence="5 8" id="KW-1133">Transmembrane helix</keyword>
<dbReference type="AlphaFoldDB" id="A0AA91F1U8"/>
<evidence type="ECO:0000256" key="6">
    <source>
        <dbReference type="ARBA" id="ARBA00023136"/>
    </source>
</evidence>
<dbReference type="Gene3D" id="1.20.1640.10">
    <property type="entry name" value="Multidrug efflux transporter AcrB transmembrane domain"/>
    <property type="match status" value="2"/>
</dbReference>
<accession>A0AA91F1U8</accession>
<feature type="transmembrane region" description="Helical" evidence="8">
    <location>
        <begin position="762"/>
        <end position="780"/>
    </location>
</feature>
<sequence>MSAHGAGNPFVARVIRKYSILVILGWFALTALVNTVVPQLEPVTDANQGPLVPLDAPSAVALIHIGEVFQESDSNSLIMVILEGDHQLNDADHKFYDVLADRLEHDEHVQYVMNLWGQGTTAAGVQSADGKAAYTLVRVAGDQGSTVSDESIRAVRDLVSELQPPDGLKVYASGSAPLSTDMLQVGNESMFRLMFVTIAIIITALLIVYRSIVTALLTLLVVMVELMCSRGIVAAVAHHHLIGISVFASNILVSLVLGAGTDYSIFLIGRYQEARRAGEDRETAYYTAVKGVSHVILGSGLAIAGATFCLQFTRLNYFNTMGVPCALATITTVAASLSFGPAVLAFGSRFGAFEPHSMVESAGIWRKVGTATVRWPGRILVVSGIVVFIGTIVVPTYRPGYNDRIYVSDATPANQGYAAADRHFPVSKLNSDMLMVESDHDMRNSTDMIALDRVARAVFHTPGVSMIQSVTRPLGSPLEHSSFTYTMGTMGTKIGETMPLLTDLTDRFTEIADITERMTRLIQRQQELTGRQAGAAHISAQAAQELTDVTASMRDEFANFDDQFRPLRNYFYWEPHCFDIPMCAALRSLFDMTDQLDHMADASNDSLTAALIQDEVTPQLVDLLGQTADQMAAMRKVVLTEQSTTRPLLSQLNELGKQMMDLGHAFDASKNDEFFYLPPEAFDNPYFQIDLKYFVSPDGHSARYMIYHDGEALSPEGIQHAQAYLPAAREALKGTTLAEARLYLGGSAPTFWDIQEATRIDLLIAATAAFALIFLVMLLITRSVVAALVIIGTVAFSYSGAFGLSVLVWQHLLGYPLSWLTLPITFIILVAVGSDYNLLLIARYLEESKAGLNTGLIRAVAKSGKVVTTAGLVFAVTMMAMLSSDLIAIGQLGSTVGLGLLLDTLIVRSFITPAIARMLGPLFWWPRLIRSRPPRAAQPPIRSDQSGFHSSVSLEMPSAKQ</sequence>
<evidence type="ECO:0000256" key="4">
    <source>
        <dbReference type="ARBA" id="ARBA00022692"/>
    </source>
</evidence>
<evidence type="ECO:0000256" key="1">
    <source>
        <dbReference type="ARBA" id="ARBA00004651"/>
    </source>
</evidence>
<dbReference type="EMBL" id="LZME01000010">
    <property type="protein sequence ID" value="OBK89280.1"/>
    <property type="molecule type" value="Genomic_DNA"/>
</dbReference>
<feature type="transmembrane region" description="Helical" evidence="8">
    <location>
        <begin position="375"/>
        <end position="397"/>
    </location>
</feature>
<name>A0AA91F1U8_9MYCO</name>